<reference evidence="1" key="1">
    <citation type="submission" date="2018-02" db="EMBL/GenBank/DDBJ databases">
        <title>Rhizophora mucronata_Transcriptome.</title>
        <authorList>
            <person name="Meera S.P."/>
            <person name="Sreeshan A."/>
            <person name="Augustine A."/>
        </authorList>
    </citation>
    <scope>NUCLEOTIDE SEQUENCE</scope>
    <source>
        <tissue evidence="1">Leaf</tissue>
    </source>
</reference>
<proteinExistence type="predicted"/>
<organism evidence="1">
    <name type="scientific">Rhizophora mucronata</name>
    <name type="common">Asiatic mangrove</name>
    <dbReference type="NCBI Taxonomy" id="61149"/>
    <lineage>
        <taxon>Eukaryota</taxon>
        <taxon>Viridiplantae</taxon>
        <taxon>Streptophyta</taxon>
        <taxon>Embryophyta</taxon>
        <taxon>Tracheophyta</taxon>
        <taxon>Spermatophyta</taxon>
        <taxon>Magnoliopsida</taxon>
        <taxon>eudicotyledons</taxon>
        <taxon>Gunneridae</taxon>
        <taxon>Pentapetalae</taxon>
        <taxon>rosids</taxon>
        <taxon>fabids</taxon>
        <taxon>Malpighiales</taxon>
        <taxon>Rhizophoraceae</taxon>
        <taxon>Rhizophora</taxon>
    </lineage>
</organism>
<dbReference type="EMBL" id="GGEC01072121">
    <property type="protein sequence ID" value="MBX52605.1"/>
    <property type="molecule type" value="Transcribed_RNA"/>
</dbReference>
<name>A0A2P2PCZ3_RHIMU</name>
<accession>A0A2P2PCZ3</accession>
<dbReference type="AlphaFoldDB" id="A0A2P2PCZ3"/>
<evidence type="ECO:0000313" key="1">
    <source>
        <dbReference type="EMBL" id="MBX52605.1"/>
    </source>
</evidence>
<sequence length="59" mass="6727">MGLAADMSFSRSTMTEIDQVYLSIDHLFPACLLIIPILTQDLNSWLAYLLRLLLFVLIL</sequence>
<protein>
    <submittedName>
        <fullName evidence="1">Uncharacterized protein</fullName>
    </submittedName>
</protein>